<dbReference type="PANTHER" id="PTHR43267">
    <property type="entry name" value="TRNA THREONYLCARBAMOYLADENOSINE DEHYDRATASE"/>
    <property type="match status" value="1"/>
</dbReference>
<dbReference type="InterPro" id="IPR035985">
    <property type="entry name" value="Ubiquitin-activating_enz"/>
</dbReference>
<sequence length="357" mass="41434">MIKFQHSYLIALENDSILFFSQWFRKEYKLTTSSNLKLYEILSTLQSGFFSEKKFLKIMLSEGYSSDFGYKLLRILLDKKILIYTHEKDKEYRGRYGRQELFLDNFERDYQNGEYLNNELQNKRVVIVGVGGYGTWTAMLFARMGVKHIAIVDSDIVEESNLNRQVLYDFADIGKKKVDVCKEKIVAIDSEIKVEVFDEHISSVEELFSIVVDADLVMNSFGYSPLDMEYGKSSFYVNEACMIKKIPCLNYNGSWVGPIFEGENSPCYFCMMQDKEIIKGVKYSLPVKKDKFLAAFAPRMSYSSSIAVWEAVRFLLNLSAINYLKDNIIVIDTLYYDKNKMIKIKAVDGCKYCKKIQ</sequence>
<dbReference type="GO" id="GO:0061503">
    <property type="term" value="F:tRNA threonylcarbamoyladenosine dehydratase"/>
    <property type="evidence" value="ECO:0007669"/>
    <property type="project" value="TreeGrafter"/>
</dbReference>
<reference evidence="2 3" key="1">
    <citation type="submission" date="2019-01" db="EMBL/GenBank/DDBJ databases">
        <title>Whole genome sequence of Lactococcus lactis isolated from cow milk.</title>
        <authorList>
            <person name="Sundararaman A."/>
            <person name="Tamang J.-P."/>
            <person name="Halami P."/>
        </authorList>
    </citation>
    <scope>NUCLEOTIDE SEQUENCE [LARGE SCALE GENOMIC DNA]</scope>
    <source>
        <strain evidence="2 3">C2D</strain>
    </source>
</reference>
<dbReference type="InterPro" id="IPR045886">
    <property type="entry name" value="ThiF/MoeB/HesA"/>
</dbReference>
<dbReference type="PANTHER" id="PTHR43267:SF1">
    <property type="entry name" value="TRNA THREONYLCARBAMOYLADENOSINE DEHYDRATASE"/>
    <property type="match status" value="1"/>
</dbReference>
<comment type="caution">
    <text evidence="2">The sequence shown here is derived from an EMBL/GenBank/DDBJ whole genome shotgun (WGS) entry which is preliminary data.</text>
</comment>
<accession>A0A443LGY5</accession>
<name>A0A443LGY5_9LACT</name>
<gene>
    <name evidence="2" type="ORF">EO246_03005</name>
</gene>
<dbReference type="GO" id="GO:0008641">
    <property type="term" value="F:ubiquitin-like modifier activating enzyme activity"/>
    <property type="evidence" value="ECO:0007669"/>
    <property type="project" value="InterPro"/>
</dbReference>
<dbReference type="EMBL" id="SAXH01000003">
    <property type="protein sequence ID" value="RWR48467.1"/>
    <property type="molecule type" value="Genomic_DNA"/>
</dbReference>
<dbReference type="GO" id="GO:0016779">
    <property type="term" value="F:nucleotidyltransferase activity"/>
    <property type="evidence" value="ECO:0007669"/>
    <property type="project" value="UniProtKB-KW"/>
</dbReference>
<dbReference type="AlphaFoldDB" id="A0A443LGY5"/>
<dbReference type="GO" id="GO:0061504">
    <property type="term" value="P:cyclic threonylcarbamoyladenosine biosynthetic process"/>
    <property type="evidence" value="ECO:0007669"/>
    <property type="project" value="TreeGrafter"/>
</dbReference>
<evidence type="ECO:0000259" key="1">
    <source>
        <dbReference type="Pfam" id="PF00899"/>
    </source>
</evidence>
<keyword evidence="2" id="KW-0808">Transferase</keyword>
<dbReference type="Pfam" id="PF00899">
    <property type="entry name" value="ThiF"/>
    <property type="match status" value="1"/>
</dbReference>
<protein>
    <submittedName>
        <fullName evidence="2">ThiF family adenylyltransferase</fullName>
    </submittedName>
</protein>
<dbReference type="Proteomes" id="UP000285859">
    <property type="component" value="Unassembled WGS sequence"/>
</dbReference>
<dbReference type="RefSeq" id="WP_128267586.1">
    <property type="nucleotide sequence ID" value="NZ_JACCJA010000003.1"/>
</dbReference>
<evidence type="ECO:0000313" key="2">
    <source>
        <dbReference type="EMBL" id="RWR48467.1"/>
    </source>
</evidence>
<keyword evidence="2" id="KW-0548">Nucleotidyltransferase</keyword>
<organism evidence="2 3">
    <name type="scientific">Lactococcus lactis</name>
    <dbReference type="NCBI Taxonomy" id="1358"/>
    <lineage>
        <taxon>Bacteria</taxon>
        <taxon>Bacillati</taxon>
        <taxon>Bacillota</taxon>
        <taxon>Bacilli</taxon>
        <taxon>Lactobacillales</taxon>
        <taxon>Streptococcaceae</taxon>
        <taxon>Lactococcus</taxon>
    </lineage>
</organism>
<dbReference type="Gene3D" id="3.40.50.720">
    <property type="entry name" value="NAD(P)-binding Rossmann-like Domain"/>
    <property type="match status" value="1"/>
</dbReference>
<dbReference type="InterPro" id="IPR000594">
    <property type="entry name" value="ThiF_NAD_FAD-bd"/>
</dbReference>
<feature type="domain" description="THIF-type NAD/FAD binding fold" evidence="1">
    <location>
        <begin position="116"/>
        <end position="343"/>
    </location>
</feature>
<proteinExistence type="predicted"/>
<evidence type="ECO:0000313" key="3">
    <source>
        <dbReference type="Proteomes" id="UP000285859"/>
    </source>
</evidence>
<dbReference type="SUPFAM" id="SSF69572">
    <property type="entry name" value="Activating enzymes of the ubiquitin-like proteins"/>
    <property type="match status" value="1"/>
</dbReference>